<sequence length="202" mass="21319">MSTDLMCQVLRIPGRLSNKAALVTGGASGFGAAIAAKFILEGAEVVITGLSIENGQDVSNELKCSFVQADVTKRSDWEFVLNEVLREHGGIDIVVNNAGATYPSKTLWKGKERDFDLCINVNLKSLFLATSVIVPTTIKQNRGGCFVQVSSISAKRPGAGLTWYASSKAAVTTMRAASKSLAVEFGPSGMRFNSVSPGIGAT</sequence>
<keyword evidence="1" id="KW-0560">Oxidoreductase</keyword>
<dbReference type="AlphaFoldDB" id="A0A2B7YQG8"/>
<protein>
    <submittedName>
        <fullName evidence="3">Uncharacterized protein</fullName>
    </submittedName>
</protein>
<dbReference type="InterPro" id="IPR002347">
    <property type="entry name" value="SDR_fam"/>
</dbReference>
<gene>
    <name evidence="3" type="ORF">AJ80_01978</name>
</gene>
<dbReference type="STRING" id="1447883.A0A2B7YQG8"/>
<comment type="caution">
    <text evidence="3">The sequence shown here is derived from an EMBL/GenBank/DDBJ whole genome shotgun (WGS) entry which is preliminary data.</text>
</comment>
<organism evidence="3 4">
    <name type="scientific">Polytolypa hystricis (strain UAMH7299)</name>
    <dbReference type="NCBI Taxonomy" id="1447883"/>
    <lineage>
        <taxon>Eukaryota</taxon>
        <taxon>Fungi</taxon>
        <taxon>Dikarya</taxon>
        <taxon>Ascomycota</taxon>
        <taxon>Pezizomycotina</taxon>
        <taxon>Eurotiomycetes</taxon>
        <taxon>Eurotiomycetidae</taxon>
        <taxon>Onygenales</taxon>
        <taxon>Onygenales incertae sedis</taxon>
        <taxon>Polytolypa</taxon>
    </lineage>
</organism>
<dbReference type="Gene3D" id="3.40.50.720">
    <property type="entry name" value="NAD(P)-binding Rossmann-like Domain"/>
    <property type="match status" value="1"/>
</dbReference>
<dbReference type="Pfam" id="PF00106">
    <property type="entry name" value="adh_short"/>
    <property type="match status" value="1"/>
</dbReference>
<keyword evidence="4" id="KW-1185">Reference proteome</keyword>
<proteinExistence type="inferred from homology"/>
<dbReference type="OrthoDB" id="294295at2759"/>
<comment type="similarity">
    <text evidence="2">Belongs to the short-chain dehydrogenases/reductases (SDR) family.</text>
</comment>
<name>A0A2B7YQG8_POLH7</name>
<dbReference type="PRINTS" id="PR00081">
    <property type="entry name" value="GDHRDH"/>
</dbReference>
<dbReference type="SUPFAM" id="SSF51735">
    <property type="entry name" value="NAD(P)-binding Rossmann-fold domains"/>
    <property type="match status" value="1"/>
</dbReference>
<dbReference type="PANTHER" id="PTHR43639:SF5">
    <property type="entry name" value="OXIDOREDUCTASE, SHORT-CHAIN DEHYDROGENASE_REDUCTASE FAMILY (AFU_ORTHOLOGUE AFUA_6G09140)"/>
    <property type="match status" value="1"/>
</dbReference>
<dbReference type="GO" id="GO:0016491">
    <property type="term" value="F:oxidoreductase activity"/>
    <property type="evidence" value="ECO:0007669"/>
    <property type="project" value="UniProtKB-KW"/>
</dbReference>
<reference evidence="3 4" key="1">
    <citation type="submission" date="2017-10" db="EMBL/GenBank/DDBJ databases">
        <title>Comparative genomics in systemic dimorphic fungi from Ajellomycetaceae.</title>
        <authorList>
            <person name="Munoz J.F."/>
            <person name="Mcewen J.G."/>
            <person name="Clay O.K."/>
            <person name="Cuomo C.A."/>
        </authorList>
    </citation>
    <scope>NUCLEOTIDE SEQUENCE [LARGE SCALE GENOMIC DNA]</scope>
    <source>
        <strain evidence="3 4">UAMH7299</strain>
    </source>
</reference>
<evidence type="ECO:0000313" key="4">
    <source>
        <dbReference type="Proteomes" id="UP000224634"/>
    </source>
</evidence>
<dbReference type="InterPro" id="IPR036291">
    <property type="entry name" value="NAD(P)-bd_dom_sf"/>
</dbReference>
<dbReference type="PANTHER" id="PTHR43639">
    <property type="entry name" value="OXIDOREDUCTASE, SHORT-CHAIN DEHYDROGENASE/REDUCTASE FAMILY (AFU_ORTHOLOGUE AFUA_5G02870)"/>
    <property type="match status" value="1"/>
</dbReference>
<evidence type="ECO:0000313" key="3">
    <source>
        <dbReference type="EMBL" id="PGH23916.1"/>
    </source>
</evidence>
<dbReference type="Proteomes" id="UP000224634">
    <property type="component" value="Unassembled WGS sequence"/>
</dbReference>
<dbReference type="PRINTS" id="PR00080">
    <property type="entry name" value="SDRFAMILY"/>
</dbReference>
<evidence type="ECO:0000256" key="2">
    <source>
        <dbReference type="RuleBase" id="RU000363"/>
    </source>
</evidence>
<accession>A0A2B7YQG8</accession>
<dbReference type="EMBL" id="PDNA01000018">
    <property type="protein sequence ID" value="PGH23916.1"/>
    <property type="molecule type" value="Genomic_DNA"/>
</dbReference>
<evidence type="ECO:0000256" key="1">
    <source>
        <dbReference type="ARBA" id="ARBA00023002"/>
    </source>
</evidence>